<dbReference type="OMA" id="RYFAGNT"/>
<dbReference type="GO" id="GO:0003723">
    <property type="term" value="F:RNA binding"/>
    <property type="evidence" value="ECO:0007669"/>
    <property type="project" value="UniProtKB-UniRule"/>
</dbReference>
<evidence type="ECO:0000313" key="5">
    <source>
        <dbReference type="Proteomes" id="UP000007800"/>
    </source>
</evidence>
<dbReference type="CDD" id="cd12285">
    <property type="entry name" value="RRM3_RBM39_like"/>
    <property type="match status" value="1"/>
</dbReference>
<dbReference type="CDD" id="cd00590">
    <property type="entry name" value="RRM_SF"/>
    <property type="match status" value="1"/>
</dbReference>
<feature type="region of interest" description="Disordered" evidence="2">
    <location>
        <begin position="1"/>
        <end position="264"/>
    </location>
</feature>
<feature type="domain" description="RRM" evidence="3">
    <location>
        <begin position="265"/>
        <end position="348"/>
    </location>
</feature>
<reference evidence="4 5" key="1">
    <citation type="submission" date="2008-07" db="EMBL/GenBank/DDBJ databases">
        <authorList>
            <person name="El-Sayed N."/>
            <person name="Caler E."/>
            <person name="Inman J."/>
            <person name="Amedeo P."/>
            <person name="Hass B."/>
            <person name="Wortman J."/>
        </authorList>
    </citation>
    <scope>NUCLEOTIDE SEQUENCE [LARGE SCALE GENOMIC DNA]</scope>
    <source>
        <strain evidence="5">ATCC 50983 / TXsc</strain>
    </source>
</reference>
<dbReference type="GeneID" id="9054928"/>
<dbReference type="SMART" id="SM00360">
    <property type="entry name" value="RRM"/>
    <property type="match status" value="2"/>
</dbReference>
<gene>
    <name evidence="4" type="ORF">Pmar_PMAR028496</name>
</gene>
<dbReference type="RefSeq" id="XP_002769399.1">
    <property type="nucleotide sequence ID" value="XM_002769353.1"/>
</dbReference>
<dbReference type="GO" id="GO:0006397">
    <property type="term" value="P:mRNA processing"/>
    <property type="evidence" value="ECO:0007669"/>
    <property type="project" value="InterPro"/>
</dbReference>
<dbReference type="InterPro" id="IPR012677">
    <property type="entry name" value="Nucleotide-bd_a/b_plait_sf"/>
</dbReference>
<feature type="domain" description="RRM" evidence="3">
    <location>
        <begin position="367"/>
        <end position="447"/>
    </location>
</feature>
<organism evidence="5">
    <name type="scientific">Perkinsus marinus (strain ATCC 50983 / TXsc)</name>
    <dbReference type="NCBI Taxonomy" id="423536"/>
    <lineage>
        <taxon>Eukaryota</taxon>
        <taxon>Sar</taxon>
        <taxon>Alveolata</taxon>
        <taxon>Perkinsozoa</taxon>
        <taxon>Perkinsea</taxon>
        <taxon>Perkinsida</taxon>
        <taxon>Perkinsidae</taxon>
        <taxon>Perkinsus</taxon>
    </lineage>
</organism>
<dbReference type="GO" id="GO:0005634">
    <property type="term" value="C:nucleus"/>
    <property type="evidence" value="ECO:0007669"/>
    <property type="project" value="InterPro"/>
</dbReference>
<dbReference type="SUPFAM" id="SSF54928">
    <property type="entry name" value="RNA-binding domain, RBD"/>
    <property type="match status" value="3"/>
</dbReference>
<keyword evidence="1" id="KW-0694">RNA-binding</keyword>
<feature type="compositionally biased region" description="Basic and acidic residues" evidence="2">
    <location>
        <begin position="20"/>
        <end position="50"/>
    </location>
</feature>
<evidence type="ECO:0000256" key="2">
    <source>
        <dbReference type="SAM" id="MobiDB-lite"/>
    </source>
</evidence>
<protein>
    <submittedName>
        <fullName evidence="4">RNA-binding protein rsd1, putative</fullName>
    </submittedName>
</protein>
<dbReference type="Gene3D" id="3.30.70.330">
    <property type="match status" value="3"/>
</dbReference>
<dbReference type="InterPro" id="IPR006509">
    <property type="entry name" value="RBM39_SF"/>
</dbReference>
<dbReference type="EMBL" id="GG683442">
    <property type="protein sequence ID" value="EER02117.1"/>
    <property type="molecule type" value="Genomic_DNA"/>
</dbReference>
<dbReference type="OrthoDB" id="5411533at2759"/>
<feature type="compositionally biased region" description="Basic and acidic residues" evidence="2">
    <location>
        <begin position="224"/>
        <end position="257"/>
    </location>
</feature>
<sequence>MPTSEDGSPPRSPGPGPREPATESPRDKERDHREDHGADGDGEDRPRDDSQNGGHADGPRDGENRERRGNRPDRSRDDRDREGSRRHGDDREKSRSNDADHDDPRRDEGDREDRRRDEQDREDRRRDEGDREDRRRDEQDREDRRRDEGDREDRRRDEGDREVRRRDEGRRDDGGDIPRRGMGRDHHHPKFRQYRRRGSPSHSRSRSRPRHSRRESSRSPPMAHGREGRTKRSRDEEEYLRSRKRGKEEDLRREHQHQSRSRASRTVLIAQLGMDVSDRTVYLLMSKMAGKVRDVQIIRDGRSQRSKGIAYVEFEEQESAMKALGIEPTSLWTRLGHGANIQPSQAEKNLNSTQAVLNPSGERVNECRLYVGGSANLVADLSEDDLRALFQPFGPLDFVDRHPRNQGEGGTYAFVQYGDSDHARSALKGLSGMMIGGKELKVGMATSAASAGLASSVVVGPNTDLDLVEDNEEGPSTHTGLLKDNLSRARLMRAMVREPISEGSSLLMKSASRLPASNLASAASGAATGTGSRVLILRNLWAAGDQLMHEGGPEKFFKEITNDVKSEAVRFGTIVGCWLDEASENGDCWLRFTTGSAAAKCALGLNRRWFAGRQLVAVVVSEDKWDTGL</sequence>
<feature type="compositionally biased region" description="Basic residues" evidence="2">
    <location>
        <begin position="185"/>
        <end position="213"/>
    </location>
</feature>
<dbReference type="Proteomes" id="UP000007800">
    <property type="component" value="Unassembled WGS sequence"/>
</dbReference>
<dbReference type="PANTHER" id="PTHR48036">
    <property type="entry name" value="SPLICING FACTOR (PAD-1), PUTATIVE (AFU_ORTHOLOGUE AFUA_1G15810)-RELATED"/>
    <property type="match status" value="1"/>
</dbReference>
<evidence type="ECO:0000313" key="4">
    <source>
        <dbReference type="EMBL" id="EER02117.1"/>
    </source>
</evidence>
<dbReference type="PROSITE" id="PS50102">
    <property type="entry name" value="RRM"/>
    <property type="match status" value="2"/>
</dbReference>
<dbReference type="InParanoid" id="C5LMA5"/>
<dbReference type="Pfam" id="PF00076">
    <property type="entry name" value="RRM_1"/>
    <property type="match status" value="2"/>
</dbReference>
<evidence type="ECO:0000259" key="3">
    <source>
        <dbReference type="PROSITE" id="PS50102"/>
    </source>
</evidence>
<dbReference type="InterPro" id="IPR035979">
    <property type="entry name" value="RBD_domain_sf"/>
</dbReference>
<dbReference type="AlphaFoldDB" id="C5LMA5"/>
<evidence type="ECO:0000256" key="1">
    <source>
        <dbReference type="PROSITE-ProRule" id="PRU00176"/>
    </source>
</evidence>
<keyword evidence="5" id="KW-1185">Reference proteome</keyword>
<feature type="compositionally biased region" description="Basic and acidic residues" evidence="2">
    <location>
        <begin position="57"/>
        <end position="184"/>
    </location>
</feature>
<proteinExistence type="predicted"/>
<name>C5LMA5_PERM5</name>
<dbReference type="InterPro" id="IPR000504">
    <property type="entry name" value="RRM_dom"/>
</dbReference>
<accession>C5LMA5</accession>